<feature type="binding site" evidence="6">
    <location>
        <position position="47"/>
    </location>
    <ligand>
        <name>Na(+)</name>
        <dbReference type="ChEBI" id="CHEBI:29101"/>
        <label>1</label>
    </ligand>
</feature>
<keyword evidence="4 10" id="KW-1133">Transmembrane helix</keyword>
<feature type="binding site" evidence="6">
    <location>
        <position position="44"/>
    </location>
    <ligand>
        <name>Na(+)</name>
        <dbReference type="ChEBI" id="CHEBI:29101"/>
        <label>2</label>
    </ligand>
</feature>
<evidence type="ECO:0000256" key="2">
    <source>
        <dbReference type="ARBA" id="ARBA00022448"/>
    </source>
</evidence>
<dbReference type="SUPFAM" id="SSF161070">
    <property type="entry name" value="SNF-like"/>
    <property type="match status" value="1"/>
</dbReference>
<dbReference type="InterPro" id="IPR000175">
    <property type="entry name" value="Na/ntran_symport"/>
</dbReference>
<gene>
    <name evidence="11" type="ORF">KP79_PYT12457</name>
</gene>
<feature type="transmembrane region" description="Helical" evidence="10">
    <location>
        <begin position="339"/>
        <end position="364"/>
    </location>
</feature>
<organism evidence="11 12">
    <name type="scientific">Mizuhopecten yessoensis</name>
    <name type="common">Japanese scallop</name>
    <name type="synonym">Patinopecten yessoensis</name>
    <dbReference type="NCBI Taxonomy" id="6573"/>
    <lineage>
        <taxon>Eukaryota</taxon>
        <taxon>Metazoa</taxon>
        <taxon>Spiralia</taxon>
        <taxon>Lophotrochozoa</taxon>
        <taxon>Mollusca</taxon>
        <taxon>Bivalvia</taxon>
        <taxon>Autobranchia</taxon>
        <taxon>Pteriomorphia</taxon>
        <taxon>Pectinida</taxon>
        <taxon>Pectinoidea</taxon>
        <taxon>Pectinidae</taxon>
        <taxon>Mizuhopecten</taxon>
    </lineage>
</organism>
<sequence length="644" mass="72704">MSSESNSSGENSIDIIKKGENNHTDKDDRGGWKGRMDFILTCIGYAVGLGNIWRFPYLCYKSGGGAFFIPYFIFLLLCGYPLFFMEASYGQFSSLSPITTWRMSPLFKGVGVGMVIVSGLVCVYYNVIVAWTLYYLFMSFRAVLPWSNCGNVWNTENCVDGSERRVMNNTLGNYTTYNVSNTMSNITGHILSANGSIIHEGAKRSPSEEYWENHVLELSEGIEDAGIIRWPLLLCLILAWFFVFLCLFKGVKVLGKVMHFAAPFPYLVLMVLLIRGVTLPGAMEGIKFYVFPKWEKLAEFQVWGDAALQIFYSVGMGWGGIVTMASYNKFSNNIYRDALIVPIINCGTSIFAGFVIFSVLGFMAHQTGSSIEDVVSQGPGLTFVAYPAAVAKLPISPLWAVLFFLMLFTIGVDSQFGMVETCITAFLDTYPKTLRSRRVLVSAIACTIECILGLPLITQGGIYILQIIDWYCASFSLMLISLTEVIVIAYVYKIDRFMADIEFMIGFKPHKIWIYLWKYITPAVIVFIWLFSVITLGPVTYDGRSYPQWAIVFGWCLGVSSVLPIPGLIIYQIMQERGTLRQRLEKLMKPSEEWGPSIQEDRDRYFKHLALQKRTDIAARQIEDEEDMEKHMFLPSNEKSSLPV</sequence>
<name>A0A210QJL0_MIZYE</name>
<dbReference type="GO" id="GO:0005886">
    <property type="term" value="C:plasma membrane"/>
    <property type="evidence" value="ECO:0007669"/>
    <property type="project" value="TreeGrafter"/>
</dbReference>
<keyword evidence="7" id="KW-1015">Disulfide bond</keyword>
<proteinExistence type="inferred from homology"/>
<evidence type="ECO:0000256" key="3">
    <source>
        <dbReference type="ARBA" id="ARBA00022692"/>
    </source>
</evidence>
<feature type="binding site" evidence="6">
    <location>
        <position position="345"/>
    </location>
    <ligand>
        <name>Na(+)</name>
        <dbReference type="ChEBI" id="CHEBI:29101"/>
        <label>1</label>
    </ligand>
</feature>
<dbReference type="GO" id="GO:0046872">
    <property type="term" value="F:metal ion binding"/>
    <property type="evidence" value="ECO:0007669"/>
    <property type="project" value="UniProtKB-KW"/>
</dbReference>
<comment type="subcellular location">
    <subcellularLocation>
        <location evidence="1">Membrane</location>
        <topology evidence="1">Multi-pass membrane protein</topology>
    </subcellularLocation>
</comment>
<protein>
    <recommendedName>
        <fullName evidence="8">Transporter</fullName>
    </recommendedName>
</protein>
<comment type="caution">
    <text evidence="11">The sequence shown here is derived from an EMBL/GenBank/DDBJ whole genome shotgun (WGS) entry which is preliminary data.</text>
</comment>
<feature type="binding site" evidence="6">
    <location>
        <position position="413"/>
    </location>
    <ligand>
        <name>Na(+)</name>
        <dbReference type="ChEBI" id="CHEBI:29101"/>
        <label>1</label>
    </ligand>
</feature>
<feature type="transmembrane region" description="Helical" evidence="10">
    <location>
        <begin position="468"/>
        <end position="492"/>
    </location>
</feature>
<keyword evidence="2 8" id="KW-0813">Transport</keyword>
<accession>A0A210QJL0</accession>
<feature type="transmembrane region" description="Helical" evidence="10">
    <location>
        <begin position="512"/>
        <end position="537"/>
    </location>
</feature>
<dbReference type="Pfam" id="PF00209">
    <property type="entry name" value="SNF"/>
    <property type="match status" value="1"/>
</dbReference>
<feature type="binding site" evidence="6">
    <location>
        <position position="313"/>
    </location>
    <ligand>
        <name>Na(+)</name>
        <dbReference type="ChEBI" id="CHEBI:29101"/>
        <label>1</label>
    </ligand>
</feature>
<dbReference type="GO" id="GO:0089718">
    <property type="term" value="P:amino acid import across plasma membrane"/>
    <property type="evidence" value="ECO:0007669"/>
    <property type="project" value="TreeGrafter"/>
</dbReference>
<evidence type="ECO:0000256" key="10">
    <source>
        <dbReference type="SAM" id="Phobius"/>
    </source>
</evidence>
<keyword evidence="12" id="KW-1185">Reference proteome</keyword>
<feature type="transmembrane region" description="Helical" evidence="10">
    <location>
        <begin position="68"/>
        <end position="89"/>
    </location>
</feature>
<feature type="region of interest" description="Disordered" evidence="9">
    <location>
        <begin position="1"/>
        <end position="28"/>
    </location>
</feature>
<dbReference type="PANTHER" id="PTHR11616:SF241">
    <property type="entry name" value="SODIUM- AND CHLORIDE-DEPENDENT GLYCINE TRANSPORTER 2"/>
    <property type="match status" value="1"/>
</dbReference>
<dbReference type="PROSITE" id="PS50267">
    <property type="entry name" value="NA_NEUROTRAN_SYMP_3"/>
    <property type="match status" value="1"/>
</dbReference>
<feature type="binding site" evidence="6">
    <location>
        <position position="46"/>
    </location>
    <ligand>
        <name>Na(+)</name>
        <dbReference type="ChEBI" id="CHEBI:29101"/>
        <label>1</label>
    </ligand>
</feature>
<evidence type="ECO:0000256" key="4">
    <source>
        <dbReference type="ARBA" id="ARBA00022989"/>
    </source>
</evidence>
<dbReference type="AlphaFoldDB" id="A0A210QJL0"/>
<keyword evidence="5 10" id="KW-0472">Membrane</keyword>
<dbReference type="EMBL" id="NEDP02003345">
    <property type="protein sequence ID" value="OWF48933.1"/>
    <property type="molecule type" value="Genomic_DNA"/>
</dbReference>
<feature type="disulfide bond" evidence="7">
    <location>
        <begin position="149"/>
        <end position="158"/>
    </location>
</feature>
<feature type="binding site" evidence="6">
    <location>
        <position position="414"/>
    </location>
    <ligand>
        <name>Na(+)</name>
        <dbReference type="ChEBI" id="CHEBI:29101"/>
        <label>1</label>
    </ligand>
</feature>
<feature type="transmembrane region" description="Helical" evidence="10">
    <location>
        <begin position="384"/>
        <end position="408"/>
    </location>
</feature>
<feature type="binding site" evidence="6">
    <location>
        <position position="51"/>
    </location>
    <ligand>
        <name>Na(+)</name>
        <dbReference type="ChEBI" id="CHEBI:29101"/>
        <label>1</label>
    </ligand>
</feature>
<keyword evidence="6" id="KW-0915">Sodium</keyword>
<dbReference type="PROSITE" id="PS00610">
    <property type="entry name" value="NA_NEUROTRAN_SYMP_1"/>
    <property type="match status" value="1"/>
</dbReference>
<feature type="transmembrane region" description="Helical" evidence="10">
    <location>
        <begin position="439"/>
        <end position="462"/>
    </location>
</feature>
<dbReference type="InterPro" id="IPR037272">
    <property type="entry name" value="SNS_sf"/>
</dbReference>
<evidence type="ECO:0000256" key="6">
    <source>
        <dbReference type="PIRSR" id="PIRSR600175-1"/>
    </source>
</evidence>
<evidence type="ECO:0000256" key="8">
    <source>
        <dbReference type="RuleBase" id="RU003732"/>
    </source>
</evidence>
<reference evidence="11 12" key="1">
    <citation type="journal article" date="2017" name="Nat. Ecol. Evol.">
        <title>Scallop genome provides insights into evolution of bilaterian karyotype and development.</title>
        <authorList>
            <person name="Wang S."/>
            <person name="Zhang J."/>
            <person name="Jiao W."/>
            <person name="Li J."/>
            <person name="Xun X."/>
            <person name="Sun Y."/>
            <person name="Guo X."/>
            <person name="Huan P."/>
            <person name="Dong B."/>
            <person name="Zhang L."/>
            <person name="Hu X."/>
            <person name="Sun X."/>
            <person name="Wang J."/>
            <person name="Zhao C."/>
            <person name="Wang Y."/>
            <person name="Wang D."/>
            <person name="Huang X."/>
            <person name="Wang R."/>
            <person name="Lv J."/>
            <person name="Li Y."/>
            <person name="Zhang Z."/>
            <person name="Liu B."/>
            <person name="Lu W."/>
            <person name="Hui Y."/>
            <person name="Liang J."/>
            <person name="Zhou Z."/>
            <person name="Hou R."/>
            <person name="Li X."/>
            <person name="Liu Y."/>
            <person name="Li H."/>
            <person name="Ning X."/>
            <person name="Lin Y."/>
            <person name="Zhao L."/>
            <person name="Xing Q."/>
            <person name="Dou J."/>
            <person name="Li Y."/>
            <person name="Mao J."/>
            <person name="Guo H."/>
            <person name="Dou H."/>
            <person name="Li T."/>
            <person name="Mu C."/>
            <person name="Jiang W."/>
            <person name="Fu Q."/>
            <person name="Fu X."/>
            <person name="Miao Y."/>
            <person name="Liu J."/>
            <person name="Yu Q."/>
            <person name="Li R."/>
            <person name="Liao H."/>
            <person name="Li X."/>
            <person name="Kong Y."/>
            <person name="Jiang Z."/>
            <person name="Chourrout D."/>
            <person name="Li R."/>
            <person name="Bao Z."/>
        </authorList>
    </citation>
    <scope>NUCLEOTIDE SEQUENCE [LARGE SCALE GENOMIC DNA]</scope>
    <source>
        <strain evidence="11 12">PY_sf001</strain>
    </source>
</reference>
<keyword evidence="3 8" id="KW-0812">Transmembrane</keyword>
<keyword evidence="6" id="KW-0479">Metal-binding</keyword>
<feature type="compositionally biased region" description="Basic and acidic residues" evidence="9">
    <location>
        <begin position="15"/>
        <end position="28"/>
    </location>
</feature>
<dbReference type="PANTHER" id="PTHR11616">
    <property type="entry name" value="SODIUM/CHLORIDE DEPENDENT TRANSPORTER"/>
    <property type="match status" value="1"/>
</dbReference>
<feature type="transmembrane region" description="Helical" evidence="10">
    <location>
        <begin position="260"/>
        <end position="282"/>
    </location>
</feature>
<evidence type="ECO:0000313" key="12">
    <source>
        <dbReference type="Proteomes" id="UP000242188"/>
    </source>
</evidence>
<evidence type="ECO:0000256" key="1">
    <source>
        <dbReference type="ARBA" id="ARBA00004141"/>
    </source>
</evidence>
<keyword evidence="8" id="KW-0769">Symport</keyword>
<feature type="transmembrane region" description="Helical" evidence="10">
    <location>
        <begin position="302"/>
        <end position="327"/>
    </location>
</feature>
<evidence type="ECO:0000313" key="11">
    <source>
        <dbReference type="EMBL" id="OWF48933.1"/>
    </source>
</evidence>
<feature type="compositionally biased region" description="Low complexity" evidence="9">
    <location>
        <begin position="1"/>
        <end position="12"/>
    </location>
</feature>
<dbReference type="PRINTS" id="PR00176">
    <property type="entry name" value="NANEUSMPORT"/>
</dbReference>
<dbReference type="GO" id="GO:0005283">
    <property type="term" value="F:amino acid:sodium symporter activity"/>
    <property type="evidence" value="ECO:0007669"/>
    <property type="project" value="TreeGrafter"/>
</dbReference>
<comment type="similarity">
    <text evidence="8">Belongs to the sodium:neurotransmitter symporter (SNF) (TC 2.A.22) family.</text>
</comment>
<evidence type="ECO:0000256" key="7">
    <source>
        <dbReference type="PIRSR" id="PIRSR600175-2"/>
    </source>
</evidence>
<dbReference type="Proteomes" id="UP000242188">
    <property type="component" value="Unassembled WGS sequence"/>
</dbReference>
<feature type="transmembrane region" description="Helical" evidence="10">
    <location>
        <begin position="110"/>
        <end position="137"/>
    </location>
</feature>
<feature type="transmembrane region" description="Helical" evidence="10">
    <location>
        <begin position="549"/>
        <end position="574"/>
    </location>
</feature>
<feature type="transmembrane region" description="Helical" evidence="10">
    <location>
        <begin position="227"/>
        <end position="248"/>
    </location>
</feature>
<evidence type="ECO:0000256" key="9">
    <source>
        <dbReference type="SAM" id="MobiDB-lite"/>
    </source>
</evidence>
<feature type="transmembrane region" description="Helical" evidence="10">
    <location>
        <begin position="38"/>
        <end position="56"/>
    </location>
</feature>
<evidence type="ECO:0000256" key="5">
    <source>
        <dbReference type="ARBA" id="ARBA00023136"/>
    </source>
</evidence>
<dbReference type="OrthoDB" id="6581954at2759"/>